<organism evidence="2 3">
    <name type="scientific">Hypocrea jecorina (strain ATCC 56765 / BCRC 32924 / NRRL 11460 / Rut C-30)</name>
    <name type="common">Trichoderma reesei</name>
    <dbReference type="NCBI Taxonomy" id="1344414"/>
    <lineage>
        <taxon>Eukaryota</taxon>
        <taxon>Fungi</taxon>
        <taxon>Dikarya</taxon>
        <taxon>Ascomycota</taxon>
        <taxon>Pezizomycotina</taxon>
        <taxon>Sordariomycetes</taxon>
        <taxon>Hypocreomycetidae</taxon>
        <taxon>Hypocreales</taxon>
        <taxon>Hypocreaceae</taxon>
        <taxon>Trichoderma</taxon>
    </lineage>
</organism>
<gene>
    <name evidence="2" type="ORF">M419DRAFT_39090</name>
</gene>
<reference evidence="3" key="1">
    <citation type="journal article" date="2013" name="Ind. Biotechnol.">
        <title>Comparative genomics analysis of Trichoderma reesei strains.</title>
        <authorList>
            <person name="Koike H."/>
            <person name="Aerts A."/>
            <person name="LaButti K."/>
            <person name="Grigoriev I.V."/>
            <person name="Baker S.E."/>
        </authorList>
    </citation>
    <scope>NUCLEOTIDE SEQUENCE [LARGE SCALE GENOMIC DNA]</scope>
    <source>
        <strain evidence="3">ATCC 56765 / BCRC 32924 / NRRL 11460 / Rut C-30</strain>
    </source>
</reference>
<sequence>METHMGRTRAKEEEEMDGFDVQKLPVLKNREPTEVHGSGTLAVQRSRSSAGQGRTHCTGMGWAPAQCFQHSQRPGQLQGPAVPRCRSSLRRAVPNNGALKVAWTGFQVRCDSYIVPTG</sequence>
<proteinExistence type="predicted"/>
<evidence type="ECO:0000256" key="1">
    <source>
        <dbReference type="SAM" id="MobiDB-lite"/>
    </source>
</evidence>
<protein>
    <submittedName>
        <fullName evidence="2">Uncharacterized protein</fullName>
    </submittedName>
</protein>
<feature type="compositionally biased region" description="Basic and acidic residues" evidence="1">
    <location>
        <begin position="1"/>
        <end position="12"/>
    </location>
</feature>
<dbReference type="HOGENOM" id="CLU_2074829_0_0_1"/>
<dbReference type="AlphaFoldDB" id="A0A024RYC5"/>
<evidence type="ECO:0000313" key="2">
    <source>
        <dbReference type="EMBL" id="ETR97842.1"/>
    </source>
</evidence>
<feature type="compositionally biased region" description="Polar residues" evidence="1">
    <location>
        <begin position="41"/>
        <end position="52"/>
    </location>
</feature>
<dbReference type="Proteomes" id="UP000024376">
    <property type="component" value="Unassembled WGS sequence"/>
</dbReference>
<dbReference type="KEGG" id="trr:M419DRAFT_39090"/>
<feature type="region of interest" description="Disordered" evidence="1">
    <location>
        <begin position="1"/>
        <end position="56"/>
    </location>
</feature>
<dbReference type="EMBL" id="KI911167">
    <property type="protein sequence ID" value="ETR97842.1"/>
    <property type="molecule type" value="Genomic_DNA"/>
</dbReference>
<name>A0A024RYC5_HYPJR</name>
<evidence type="ECO:0000313" key="3">
    <source>
        <dbReference type="Proteomes" id="UP000024376"/>
    </source>
</evidence>
<accession>A0A024RYC5</accession>